<evidence type="ECO:0000313" key="1">
    <source>
        <dbReference type="EMBL" id="RMC99241.1"/>
    </source>
</evidence>
<dbReference type="Proteomes" id="UP000274139">
    <property type="component" value="Unassembled WGS sequence"/>
</dbReference>
<reference evidence="1 2" key="1">
    <citation type="submission" date="2018-10" db="EMBL/GenBank/DDBJ databases">
        <title>Draft genome sequence of Aquitalea MWU14-2217 isolated from a wild cranberry bog in Provincetown, Massachusetts.</title>
        <authorList>
            <person name="Ebadzadsahrai G."/>
            <person name="Soby S."/>
        </authorList>
    </citation>
    <scope>NUCLEOTIDE SEQUENCE [LARGE SCALE GENOMIC DNA]</scope>
    <source>
        <strain evidence="1 2">MWU14-2217</strain>
    </source>
</reference>
<evidence type="ECO:0000313" key="2">
    <source>
        <dbReference type="Proteomes" id="UP000274139"/>
    </source>
</evidence>
<accession>A0A454JJM7</accession>
<evidence type="ECO:0008006" key="3">
    <source>
        <dbReference type="Google" id="ProtNLM"/>
    </source>
</evidence>
<name>A0A454JJM7_9NEIS</name>
<dbReference type="EMBL" id="RFAR01000026">
    <property type="protein sequence ID" value="RMC99241.1"/>
    <property type="molecule type" value="Genomic_DNA"/>
</dbReference>
<dbReference type="RefSeq" id="WP_103524190.1">
    <property type="nucleotide sequence ID" value="NZ_JAIZDC010000003.1"/>
</dbReference>
<protein>
    <recommendedName>
        <fullName evidence="3">DUF4276 family protein</fullName>
    </recommendedName>
</protein>
<dbReference type="AlphaFoldDB" id="A0A454JJM7"/>
<keyword evidence="2" id="KW-1185">Reference proteome</keyword>
<proteinExistence type="predicted"/>
<dbReference type="InterPro" id="IPR059210">
    <property type="entry name" value="MADS4-like"/>
</dbReference>
<gene>
    <name evidence="1" type="ORF">EAY64_07655</name>
</gene>
<comment type="caution">
    <text evidence="1">The sequence shown here is derived from an EMBL/GenBank/DDBJ whole genome shotgun (WGS) entry which is preliminary data.</text>
</comment>
<sequence length="214" mass="23896">MKRDCAFYVADKTMRDTFEGFLSREDRCQQLGCGHFDFVPSEDLFFAGGQNDPGIFTRGGALVSSLINTHKKLVIALDCDWDGSPGQAEILSKVTNQLHQGGWAPQDVLVIAIEPELEQWIWQDSPVLAEELRLNAPQGLKAMLGQRGLWPAEASKPPSPKDLFIQLRRENNVKLSSSIFKRIASKVPVAACEDGEFRRLLAQMRAWFPVEVPA</sequence>
<organism evidence="1 2">
    <name type="scientific">Aquitalea palustris</name>
    <dbReference type="NCBI Taxonomy" id="2480983"/>
    <lineage>
        <taxon>Bacteria</taxon>
        <taxon>Pseudomonadati</taxon>
        <taxon>Pseudomonadota</taxon>
        <taxon>Betaproteobacteria</taxon>
        <taxon>Neisseriales</taxon>
        <taxon>Chromobacteriaceae</taxon>
        <taxon>Aquitalea</taxon>
    </lineage>
</organism>
<dbReference type="NCBIfam" id="NF047734">
    <property type="entry name" value="antiphage_MADS4"/>
    <property type="match status" value="1"/>
</dbReference>